<evidence type="ECO:0000256" key="2">
    <source>
        <dbReference type="SAM" id="Phobius"/>
    </source>
</evidence>
<dbReference type="Proteomes" id="UP001144396">
    <property type="component" value="Unassembled WGS sequence"/>
</dbReference>
<comment type="caution">
    <text evidence="4">The sequence shown here is derived from an EMBL/GenBank/DDBJ whole genome shotgun (WGS) entry which is preliminary data.</text>
</comment>
<protein>
    <recommendedName>
        <fullName evidence="3">Anti-sigma K factor RskA C-terminal domain-containing protein</fullName>
    </recommendedName>
</protein>
<evidence type="ECO:0000313" key="5">
    <source>
        <dbReference type="Proteomes" id="UP001144396"/>
    </source>
</evidence>
<dbReference type="AlphaFoldDB" id="A0A9W6CV16"/>
<reference evidence="4" key="1">
    <citation type="submission" date="2022-12" db="EMBL/GenBank/DDBJ databases">
        <title>Reference genome sequencing for broad-spectrum identification of bacterial and archaeal isolates by mass spectrometry.</title>
        <authorList>
            <person name="Sekiguchi Y."/>
            <person name="Tourlousse D.M."/>
        </authorList>
    </citation>
    <scope>NUCLEOTIDE SEQUENCE</scope>
    <source>
        <strain evidence="4">14</strain>
    </source>
</reference>
<evidence type="ECO:0000256" key="1">
    <source>
        <dbReference type="SAM" id="MobiDB-lite"/>
    </source>
</evidence>
<dbReference type="GO" id="GO:0005886">
    <property type="term" value="C:plasma membrane"/>
    <property type="evidence" value="ECO:0007669"/>
    <property type="project" value="InterPro"/>
</dbReference>
<organism evidence="4 5">
    <name type="scientific">Agromyces rhizosphaerae</name>
    <dbReference type="NCBI Taxonomy" id="88374"/>
    <lineage>
        <taxon>Bacteria</taxon>
        <taxon>Bacillati</taxon>
        <taxon>Actinomycetota</taxon>
        <taxon>Actinomycetes</taxon>
        <taxon>Micrococcales</taxon>
        <taxon>Microbacteriaceae</taxon>
        <taxon>Agromyces</taxon>
    </lineage>
</organism>
<keyword evidence="2" id="KW-1133">Transmembrane helix</keyword>
<keyword evidence="2" id="KW-0472">Membrane</keyword>
<evidence type="ECO:0000259" key="3">
    <source>
        <dbReference type="Pfam" id="PF10099"/>
    </source>
</evidence>
<feature type="transmembrane region" description="Helical" evidence="2">
    <location>
        <begin position="120"/>
        <end position="143"/>
    </location>
</feature>
<proteinExistence type="predicted"/>
<feature type="compositionally biased region" description="Low complexity" evidence="1">
    <location>
        <begin position="79"/>
        <end position="99"/>
    </location>
</feature>
<keyword evidence="2" id="KW-0812">Transmembrane</keyword>
<dbReference type="InterPro" id="IPR018764">
    <property type="entry name" value="RskA_C"/>
</dbReference>
<feature type="region of interest" description="Disordered" evidence="1">
    <location>
        <begin position="239"/>
        <end position="262"/>
    </location>
</feature>
<accession>A0A9W6CV16</accession>
<feature type="region of interest" description="Disordered" evidence="1">
    <location>
        <begin position="79"/>
        <end position="103"/>
    </location>
</feature>
<feature type="domain" description="Anti-sigma K factor RskA C-terminal" evidence="3">
    <location>
        <begin position="126"/>
        <end position="252"/>
    </location>
</feature>
<dbReference type="Pfam" id="PF10099">
    <property type="entry name" value="RskA_C"/>
    <property type="match status" value="1"/>
</dbReference>
<name>A0A9W6CV16_9MICO</name>
<evidence type="ECO:0000313" key="4">
    <source>
        <dbReference type="EMBL" id="GLI25869.1"/>
    </source>
</evidence>
<gene>
    <name evidence="4" type="ORF">ARHIZOSPH14_01110</name>
</gene>
<keyword evidence="5" id="KW-1185">Reference proteome</keyword>
<sequence length="262" mass="26982">MLHCDDDELAVIALGDREPTLEERDHLDGCLRCTGELDALRAASDLAREAAGAPLETPPASVWAGIHAELGLAEELRATPADASEADAAPAAPATVAPPADVPPAPVDLAERRRARGARFWAPLLAAAAVLGLVAGIGGGIWWNSREPDPTVLAEADLEGFPDWPGASGVAVVEELPDGTREVVVDLAGVEDPDDLLEVWLIRGDASGLVSIGLLDGATGRFTVPAGIDLGEYPLVDVSAEPDDGDPAHSGDSIVRGDLRGA</sequence>
<dbReference type="EMBL" id="BSDP01000001">
    <property type="protein sequence ID" value="GLI25869.1"/>
    <property type="molecule type" value="Genomic_DNA"/>
</dbReference>